<reference evidence="1 2" key="2">
    <citation type="journal article" date="1995" name="Virology">
        <title>Analysis of 43 kb of the Chlorella virus PBCV-1 330-kb genome: map positions 45 to 88.</title>
        <authorList>
            <person name="Li Y."/>
            <person name="Lu Z."/>
            <person name="Burbank D.E."/>
            <person name="Kutish G.F."/>
            <person name="Rock D.L."/>
            <person name="Van Etten J.L."/>
        </authorList>
    </citation>
    <scope>NUCLEOTIDE SEQUENCE [LARGE SCALE GENOMIC DNA]</scope>
</reference>
<dbReference type="RefSeq" id="NP_048587.2">
    <property type="nucleotide sequence ID" value="NC_000852.5"/>
</dbReference>
<dbReference type="KEGG" id="vg:918446"/>
<reference evidence="1 2" key="6">
    <citation type="journal article" date="1999" name="Virology">
        <title>Chlorella virus PBCV-1 encodes a functional homospermidine synthase.</title>
        <authorList>
            <person name="Kaiser A."/>
            <person name="Vollmert M."/>
            <person name="Tholl D."/>
            <person name="Graves M.V."/>
            <person name="Gurnon J.R."/>
            <person name="Xing W."/>
            <person name="Lisec A.D."/>
            <person name="Nickerson K.W."/>
            <person name="Van Etten J.L."/>
        </authorList>
    </citation>
    <scope>NUCLEOTIDE SEQUENCE [LARGE SCALE GENOMIC DNA]</scope>
</reference>
<sequence>MTAIIARLYNGYLRFQDVEDDIEIIIPKSVRWADYCGMKLENIKIIPPKPDTRPVPVRHKTPVNYMKKDVDSRIIERYERALDRANKFIDKAGSEICSITTLMAVIGPEDQDYEVTKQMFENATIDYEIWTAKLKAVGAAINDFAYDT</sequence>
<reference evidence="1 2" key="3">
    <citation type="journal article" date="1996" name="Virology">
        <title>Analysis of 94 kb of the chlorella virus PBCV-1 330-kb genome: map positions 88 to 182.</title>
        <authorList>
            <person name="Lu Z."/>
            <person name="Li Y."/>
            <person name="Que Q."/>
            <person name="Kutish G.F."/>
            <person name="Rock D.L."/>
            <person name="Van Etten J.L."/>
        </authorList>
    </citation>
    <scope>NUCLEOTIDE SEQUENCE [LARGE SCALE GENOMIC DNA]</scope>
</reference>
<evidence type="ECO:0000313" key="1">
    <source>
        <dbReference type="EMBL" id="AAC96607.2"/>
    </source>
</evidence>
<dbReference type="OrthoDB" id="20104at10239"/>
<organism evidence="1 2">
    <name type="scientific">Paramecium bursaria Chlorella virus 1</name>
    <name type="common">PBCV-1</name>
    <dbReference type="NCBI Taxonomy" id="10506"/>
    <lineage>
        <taxon>Viruses</taxon>
        <taxon>Varidnaviria</taxon>
        <taxon>Bamfordvirae</taxon>
        <taxon>Nucleocytoviricota</taxon>
        <taxon>Megaviricetes</taxon>
        <taxon>Algavirales</taxon>
        <taxon>Phycodnaviridae</taxon>
        <taxon>Chlorovirus</taxon>
        <taxon>Chlorovirus vanettense</taxon>
    </lineage>
</organism>
<gene>
    <name evidence="1" type="primary">A239L</name>
</gene>
<reference evidence="1 2" key="1">
    <citation type="journal article" date="1995" name="Virology">
        <title>Analysis of 45 kb of DNA located at the left end of the chlorella virus PBCV-1 genome.</title>
        <authorList>
            <person name="Lu Z."/>
            <person name="Li Y."/>
            <person name="Zhang Y."/>
            <person name="Kutish G.F."/>
            <person name="Rock D.L."/>
            <person name="Van Etten J.L."/>
        </authorList>
    </citation>
    <scope>NUCLEOTIDE SEQUENCE [LARGE SCALE GENOMIC DNA]</scope>
</reference>
<reference evidence="1 2" key="4">
    <citation type="journal article" date="1996" name="Virology">
        <title>Analysis of 76 kb of the chlorella virus PBCV-1 330-kb genome: map positions 182 to 258.</title>
        <authorList>
            <person name="Kutish G.F."/>
            <person name="Li Y."/>
            <person name="Lu Z."/>
            <person name="Furuta M."/>
            <person name="Rock D.L."/>
            <person name="Van Etten J.L."/>
        </authorList>
    </citation>
    <scope>NUCLEOTIDE SEQUENCE [LARGE SCALE GENOMIC DNA]</scope>
</reference>
<accession>Q84559</accession>
<reference evidence="1 2" key="8">
    <citation type="journal article" date="2010" name="J. Virol.">
        <title>Microarray analysis of Paramecium bursaria chlorella virus 1 transcription.</title>
        <authorList>
            <person name="Yanai-Balser G.M."/>
            <person name="Duncan G.A."/>
            <person name="Eudy J.D."/>
            <person name="Wang D."/>
            <person name="Li X."/>
            <person name="Agarkova I.V."/>
            <person name="Dunigan D.D."/>
            <person name="Van Etten J.L."/>
        </authorList>
    </citation>
    <scope>NUCLEOTIDE SEQUENCE [LARGE SCALE GENOMIC DNA]</scope>
</reference>
<reference evidence="1 2" key="5">
    <citation type="journal article" date="1997" name="Virology">
        <title>Analysis of 74 kb of DNA located at the right end of the 330-kb chlorella virus PBCV-1 genome.</title>
        <authorList>
            <person name="Li Y."/>
            <person name="Lu Z."/>
            <person name="Sun L."/>
            <person name="Ropp S."/>
            <person name="Kutish G.F."/>
            <person name="Rock D.L."/>
            <person name="Van Etten J.L."/>
        </authorList>
    </citation>
    <scope>NUCLEOTIDE SEQUENCE [LARGE SCALE GENOMIC DNA]</scope>
</reference>
<proteinExistence type="predicted"/>
<name>Q84559_PBCV1</name>
<organismHost>
    <name type="scientific">Chlorella</name>
    <dbReference type="NCBI Taxonomy" id="3071"/>
</organismHost>
<reference evidence="1 2" key="7">
    <citation type="journal article" date="2000" name="Virology">
        <title>Characterization of a beta-1,3-glucanase encoded by chlorella virus PBCV-1.</title>
        <authorList>
            <person name="Sun L."/>
            <person name="Gurnon J.R."/>
            <person name="Adams B.J."/>
            <person name="Graves M.V."/>
            <person name="Van Etten J.L."/>
        </authorList>
    </citation>
    <scope>NUCLEOTIDE SEQUENCE [LARGE SCALE GENOMIC DNA]</scope>
</reference>
<protein>
    <submittedName>
        <fullName evidence="1">Uncharacterized protein</fullName>
    </submittedName>
</protein>
<dbReference type="EMBL" id="JF411744">
    <property type="protein sequence ID" value="AAC96607.2"/>
    <property type="molecule type" value="Genomic_DNA"/>
</dbReference>
<keyword evidence="2" id="KW-1185">Reference proteome</keyword>
<dbReference type="GeneID" id="918446"/>
<dbReference type="Proteomes" id="UP000000862">
    <property type="component" value="Segment"/>
</dbReference>
<evidence type="ECO:0000313" key="2">
    <source>
        <dbReference type="Proteomes" id="UP000000862"/>
    </source>
</evidence>